<proteinExistence type="predicted"/>
<evidence type="ECO:0000313" key="5">
    <source>
        <dbReference type="EMBL" id="AKJ72574.1"/>
    </source>
</evidence>
<evidence type="ECO:0000259" key="4">
    <source>
        <dbReference type="Pfam" id="PF01510"/>
    </source>
</evidence>
<dbReference type="InterPro" id="IPR036505">
    <property type="entry name" value="Amidase/PGRP_sf"/>
</dbReference>
<dbReference type="Gene3D" id="3.40.80.10">
    <property type="entry name" value="Peptidoglycan recognition protein-like"/>
    <property type="match status" value="1"/>
</dbReference>
<dbReference type="CDD" id="cd06583">
    <property type="entry name" value="PGRP"/>
    <property type="match status" value="1"/>
</dbReference>
<protein>
    <submittedName>
        <fullName evidence="5">Putative lysin</fullName>
    </submittedName>
</protein>
<dbReference type="SUPFAM" id="SSF55846">
    <property type="entry name" value="N-acetylmuramoyl-L-alanine amidase-like"/>
    <property type="match status" value="1"/>
</dbReference>
<feature type="domain" description="N-acetylmuramoyl-L-alanine amidase" evidence="4">
    <location>
        <begin position="29"/>
        <end position="199"/>
    </location>
</feature>
<dbReference type="EMBL" id="KR063281">
    <property type="protein sequence ID" value="AKJ72574.1"/>
    <property type="molecule type" value="Genomic_DNA"/>
</dbReference>
<dbReference type="GO" id="GO:0008745">
    <property type="term" value="F:N-acetylmuramoyl-L-alanine amidase activity"/>
    <property type="evidence" value="ECO:0007669"/>
    <property type="project" value="InterPro"/>
</dbReference>
<name>A0A0K0N6L7_9CAUD</name>
<feature type="region of interest" description="Disordered" evidence="3">
    <location>
        <begin position="109"/>
        <end position="131"/>
    </location>
</feature>
<keyword evidence="1" id="KW-0929">Antimicrobial</keyword>
<evidence type="ECO:0000256" key="2">
    <source>
        <dbReference type="ARBA" id="ARBA00022638"/>
    </source>
</evidence>
<accession>A0A0K0N6L7</accession>
<dbReference type="GO" id="GO:0001897">
    <property type="term" value="P:symbiont-mediated cytolysis of host cell"/>
    <property type="evidence" value="ECO:0007669"/>
    <property type="project" value="UniProtKB-ARBA"/>
</dbReference>
<dbReference type="InterPro" id="IPR002502">
    <property type="entry name" value="Amidase_domain"/>
</dbReference>
<keyword evidence="2" id="KW-0081">Bacteriolytic enzyme</keyword>
<evidence type="ECO:0000256" key="1">
    <source>
        <dbReference type="ARBA" id="ARBA00022529"/>
    </source>
</evidence>
<dbReference type="GO" id="GO:0009253">
    <property type="term" value="P:peptidoglycan catabolic process"/>
    <property type="evidence" value="ECO:0007669"/>
    <property type="project" value="InterPro"/>
</dbReference>
<keyword evidence="6" id="KW-1185">Reference proteome</keyword>
<sequence length="242" mass="26212">MTVHKDLTGISIPKGGTSGMWNAANTIKQVIVIHDTESGNAAGALNWMRSQQNGSYHILVDTDGDSFRMVPDSRQAWAAAATGNRIGLHVCATGYASWRLKMLSKLQSDPKPATMAGRVDNPKDGICTDTGSRRASTVRWADHPAMLEIIAQNVAQWSVTYNIPLRILNAEQVRAGLKGICGHNEISLAFRQTDHTDPGVNFPKTRIVARAIEIVSEKANLLGLTDSELAEVARNFNQLGPA</sequence>
<reference evidence="5 6" key="1">
    <citation type="journal article" date="2015" name="PLoS ONE">
        <title>Lysis to Kill: Evaluation of the Lytic Abilities, and Genomics of Nine Bacteriophages Infective for Gordonia spp. and Their Potential Use in Activated Sludge Foam Biocontrol.</title>
        <authorList>
            <person name="Dyson Z.A."/>
            <person name="Tucci J."/>
            <person name="Seviour R.J."/>
            <person name="Petrovski S."/>
        </authorList>
    </citation>
    <scope>NUCLEOTIDE SEQUENCE [LARGE SCALE GENOMIC DNA]</scope>
</reference>
<evidence type="ECO:0000313" key="6">
    <source>
        <dbReference type="Proteomes" id="UP000221359"/>
    </source>
</evidence>
<gene>
    <name evidence="5" type="ORF">GMA2_36</name>
</gene>
<evidence type="ECO:0000256" key="3">
    <source>
        <dbReference type="SAM" id="MobiDB-lite"/>
    </source>
</evidence>
<dbReference type="Pfam" id="PF01510">
    <property type="entry name" value="Amidase_2"/>
    <property type="match status" value="1"/>
</dbReference>
<dbReference type="Proteomes" id="UP000221359">
    <property type="component" value="Segment"/>
</dbReference>
<dbReference type="GO" id="GO:0042742">
    <property type="term" value="P:defense response to bacterium"/>
    <property type="evidence" value="ECO:0007669"/>
    <property type="project" value="UniProtKB-KW"/>
</dbReference>
<organism evidence="5 6">
    <name type="scientific">Gordonia phage GMA2</name>
    <dbReference type="NCBI Taxonomy" id="1647283"/>
    <lineage>
        <taxon>Viruses</taxon>
        <taxon>Duplodnaviria</taxon>
        <taxon>Heunggongvirae</taxon>
        <taxon>Uroviricota</taxon>
        <taxon>Caudoviricetes</taxon>
        <taxon>Gimaduovirus</taxon>
        <taxon>Gimaduovirus GMA2</taxon>
    </lineage>
</organism>